<dbReference type="OrthoDB" id="2103474at2759"/>
<keyword evidence="4" id="KW-1185">Reference proteome</keyword>
<dbReference type="AlphaFoldDB" id="A0A1R1PH94"/>
<comment type="caution">
    <text evidence="2">The sequence shown here is derived from an EMBL/GenBank/DDBJ whole genome shotgun (WGS) entry which is preliminary data.</text>
</comment>
<feature type="transmembrane region" description="Helical" evidence="1">
    <location>
        <begin position="147"/>
        <end position="168"/>
    </location>
</feature>
<dbReference type="PANTHER" id="PTHR35519:SF2">
    <property type="entry name" value="PH DOMAIN PROTEIN"/>
    <property type="match status" value="1"/>
</dbReference>
<dbReference type="Pfam" id="PF13430">
    <property type="entry name" value="DUF4112"/>
    <property type="match status" value="1"/>
</dbReference>
<dbReference type="EMBL" id="LSSK01000484">
    <property type="protein sequence ID" value="OMH83188.1"/>
    <property type="molecule type" value="Genomic_DNA"/>
</dbReference>
<dbReference type="InterPro" id="IPR025187">
    <property type="entry name" value="DUF4112"/>
</dbReference>
<dbReference type="Proteomes" id="UP000188320">
    <property type="component" value="Unassembled WGS sequence"/>
</dbReference>
<dbReference type="EMBL" id="LSSK01001217">
    <property type="protein sequence ID" value="OMH80346.1"/>
    <property type="molecule type" value="Genomic_DNA"/>
</dbReference>
<sequence length="205" mass="23334">MQGGNVNQPQLHTVRNSCSNAYDQQGMSNTPTPDILAEKLLTDKLNDGPVAQEKKLPLKKHHSQKRVKFFGTRKKKEHHPNYKHEKNLKKMQNFANVLDSKFSICGVRFGLDPLFGFVPVIGDFAGIVFGTMFVLMACKYWDLPAMLLLKMCLNIMMDFVIGLVPVVGDLADVAYKSNLRNYNMLEKHVQKHFMVPLPKEVEQMV</sequence>
<organism evidence="2 4">
    <name type="scientific">Zancudomyces culisetae</name>
    <name type="common">Gut fungus</name>
    <name type="synonym">Smittium culisetae</name>
    <dbReference type="NCBI Taxonomy" id="1213189"/>
    <lineage>
        <taxon>Eukaryota</taxon>
        <taxon>Fungi</taxon>
        <taxon>Fungi incertae sedis</taxon>
        <taxon>Zoopagomycota</taxon>
        <taxon>Kickxellomycotina</taxon>
        <taxon>Harpellomycetes</taxon>
        <taxon>Harpellales</taxon>
        <taxon>Legeriomycetaceae</taxon>
        <taxon>Zancudomyces</taxon>
    </lineage>
</organism>
<dbReference type="PANTHER" id="PTHR35519">
    <property type="entry name" value="MEMBRANE PROTEINS"/>
    <property type="match status" value="1"/>
</dbReference>
<reference evidence="4" key="1">
    <citation type="submission" date="2017-01" db="EMBL/GenBank/DDBJ databases">
        <authorList>
            <person name="Wang Y."/>
            <person name="White M."/>
            <person name="Kvist S."/>
            <person name="Moncalvo J.-M."/>
        </authorList>
    </citation>
    <scope>NUCLEOTIDE SEQUENCE [LARGE SCALE GENOMIC DNA]</scope>
    <source>
        <strain evidence="4">COL-18-3</strain>
    </source>
</reference>
<keyword evidence="1" id="KW-0812">Transmembrane</keyword>
<reference evidence="2" key="2">
    <citation type="submission" date="2017-01" db="EMBL/GenBank/DDBJ databases">
        <authorList>
            <person name="Mah S.A."/>
            <person name="Swanson W.J."/>
            <person name="Moy G.W."/>
            <person name="Vacquier V.D."/>
        </authorList>
    </citation>
    <scope>NUCLEOTIDE SEQUENCE [LARGE SCALE GENOMIC DNA]</scope>
    <source>
        <strain evidence="2">COL-18-3</strain>
    </source>
</reference>
<name>A0A1R1PH94_ZANCU</name>
<gene>
    <name evidence="3" type="ORF">AX774_g3318</name>
    <name evidence="2" type="ORF">AX774_g6217</name>
</gene>
<protein>
    <submittedName>
        <fullName evidence="2">Putative membrane protein</fullName>
    </submittedName>
</protein>
<keyword evidence="1" id="KW-0472">Membrane</keyword>
<keyword evidence="1" id="KW-1133">Transmembrane helix</keyword>
<evidence type="ECO:0000313" key="4">
    <source>
        <dbReference type="Proteomes" id="UP000188320"/>
    </source>
</evidence>
<accession>A0A1R1PH94</accession>
<feature type="transmembrane region" description="Helical" evidence="1">
    <location>
        <begin position="114"/>
        <end position="135"/>
    </location>
</feature>
<proteinExistence type="predicted"/>
<evidence type="ECO:0000313" key="2">
    <source>
        <dbReference type="EMBL" id="OMH80346.1"/>
    </source>
</evidence>
<evidence type="ECO:0000256" key="1">
    <source>
        <dbReference type="SAM" id="Phobius"/>
    </source>
</evidence>
<evidence type="ECO:0000313" key="3">
    <source>
        <dbReference type="EMBL" id="OMH83188.1"/>
    </source>
</evidence>